<feature type="transmembrane region" description="Helical" evidence="9">
    <location>
        <begin position="456"/>
        <end position="480"/>
    </location>
</feature>
<keyword evidence="6 9" id="KW-1133">Transmembrane helix</keyword>
<keyword evidence="3" id="KW-0813">Transport</keyword>
<evidence type="ECO:0000256" key="1">
    <source>
        <dbReference type="ARBA" id="ARBA00004651"/>
    </source>
</evidence>
<evidence type="ECO:0000256" key="9">
    <source>
        <dbReference type="SAM" id="Phobius"/>
    </source>
</evidence>
<comment type="subcellular location">
    <subcellularLocation>
        <location evidence="1">Cell membrane</location>
        <topology evidence="1">Multi-pass membrane protein</topology>
    </subcellularLocation>
</comment>
<feature type="transmembrane region" description="Helical" evidence="9">
    <location>
        <begin position="72"/>
        <end position="93"/>
    </location>
</feature>
<proteinExistence type="inferred from homology"/>
<organism evidence="10">
    <name type="scientific">bioreactor metagenome</name>
    <dbReference type="NCBI Taxonomy" id="1076179"/>
    <lineage>
        <taxon>unclassified sequences</taxon>
        <taxon>metagenomes</taxon>
        <taxon>ecological metagenomes</taxon>
    </lineage>
</organism>
<evidence type="ECO:0000256" key="7">
    <source>
        <dbReference type="ARBA" id="ARBA00023065"/>
    </source>
</evidence>
<feature type="transmembrane region" description="Helical" evidence="9">
    <location>
        <begin position="171"/>
        <end position="200"/>
    </location>
</feature>
<dbReference type="GO" id="GO:0030001">
    <property type="term" value="P:metal ion transport"/>
    <property type="evidence" value="ECO:0007669"/>
    <property type="project" value="UniProtKB-ARBA"/>
</dbReference>
<gene>
    <name evidence="10" type="primary">trkH_5</name>
    <name evidence="10" type="ORF">SDC9_18432</name>
</gene>
<sequence>MGYLRELPAIGRDIGSVLLLVGAATLLPIIVGSLYQEWYALPWMASSTVAMLGLGGLLHLLPKNTKSPRASLSISATAVIWALVGFLGCFPFIFAGMPFIDAAFESMSAWTGTGFTITTNLEDWPKTILLWRSLMQWIGGLGIVAFMLTVASRSGLVTQNLYRSEGGSESFMPSVIATAFQMWKIYLILTLIAILAILLTGLSLWDAVNVAFCAIATGGMSIYASGITHFDNLALEMVLIPIMLAGAIPFRLYYVIYVSRSFREILHDRILHMIIGVFLLVSAVLIVELSAAGMPLLETLRESLFMAGTVVSSTGFQNTTFAGWGMAPMLFLSIFLLIEGGQGSTSGGIKLNRVQVMFEALGWWFRKTLRSPRAVVPMRHDGKPIYGKYAEGLIAKSLLLILLYLLLLVGTLIVFLHDPYFSANLANTIYDLCSCIGNNGSSTGVVGPLMPDYAKIILFFVMWVARLEIIPALILGWGILRGFDTQKGSKKRG</sequence>
<dbReference type="GO" id="GO:0005886">
    <property type="term" value="C:plasma membrane"/>
    <property type="evidence" value="ECO:0007669"/>
    <property type="project" value="UniProtKB-SubCell"/>
</dbReference>
<feature type="transmembrane region" description="Helical" evidence="9">
    <location>
        <begin position="238"/>
        <end position="258"/>
    </location>
</feature>
<evidence type="ECO:0000256" key="8">
    <source>
        <dbReference type="ARBA" id="ARBA00023136"/>
    </source>
</evidence>
<comment type="caution">
    <text evidence="10">The sequence shown here is derived from an EMBL/GenBank/DDBJ whole genome shotgun (WGS) entry which is preliminary data.</text>
</comment>
<keyword evidence="8 9" id="KW-0472">Membrane</keyword>
<feature type="transmembrane region" description="Helical" evidence="9">
    <location>
        <begin position="270"/>
        <end position="297"/>
    </location>
</feature>
<evidence type="ECO:0000256" key="3">
    <source>
        <dbReference type="ARBA" id="ARBA00022448"/>
    </source>
</evidence>
<feature type="transmembrane region" description="Helical" evidence="9">
    <location>
        <begin position="14"/>
        <end position="35"/>
    </location>
</feature>
<keyword evidence="7" id="KW-0406">Ion transport</keyword>
<evidence type="ECO:0000256" key="2">
    <source>
        <dbReference type="ARBA" id="ARBA00009137"/>
    </source>
</evidence>
<dbReference type="EMBL" id="VSSQ01000067">
    <property type="protein sequence ID" value="MPL72645.1"/>
    <property type="molecule type" value="Genomic_DNA"/>
</dbReference>
<dbReference type="AlphaFoldDB" id="A0A644U089"/>
<feature type="transmembrane region" description="Helical" evidence="9">
    <location>
        <begin position="129"/>
        <end position="151"/>
    </location>
</feature>
<evidence type="ECO:0000256" key="4">
    <source>
        <dbReference type="ARBA" id="ARBA00022475"/>
    </source>
</evidence>
<evidence type="ECO:0000313" key="10">
    <source>
        <dbReference type="EMBL" id="MPL72645.1"/>
    </source>
</evidence>
<evidence type="ECO:0000256" key="6">
    <source>
        <dbReference type="ARBA" id="ARBA00022989"/>
    </source>
</evidence>
<dbReference type="Pfam" id="PF02386">
    <property type="entry name" value="TrkH"/>
    <property type="match status" value="1"/>
</dbReference>
<feature type="transmembrane region" description="Helical" evidence="9">
    <location>
        <begin position="321"/>
        <end position="338"/>
    </location>
</feature>
<reference evidence="10" key="1">
    <citation type="submission" date="2019-08" db="EMBL/GenBank/DDBJ databases">
        <authorList>
            <person name="Kucharzyk K."/>
            <person name="Murdoch R.W."/>
            <person name="Higgins S."/>
            <person name="Loffler F."/>
        </authorList>
    </citation>
    <scope>NUCLEOTIDE SEQUENCE</scope>
</reference>
<dbReference type="InterPro" id="IPR003445">
    <property type="entry name" value="Cat_transpt"/>
</dbReference>
<dbReference type="PANTHER" id="PTHR32024:SF2">
    <property type="entry name" value="TRK SYSTEM POTASSIUM UPTAKE PROTEIN TRKG-RELATED"/>
    <property type="match status" value="1"/>
</dbReference>
<dbReference type="PANTHER" id="PTHR32024">
    <property type="entry name" value="TRK SYSTEM POTASSIUM UPTAKE PROTEIN TRKG-RELATED"/>
    <property type="match status" value="1"/>
</dbReference>
<feature type="transmembrane region" description="Helical" evidence="9">
    <location>
        <begin position="41"/>
        <end position="60"/>
    </location>
</feature>
<feature type="transmembrane region" description="Helical" evidence="9">
    <location>
        <begin position="393"/>
        <end position="416"/>
    </location>
</feature>
<accession>A0A644U089</accession>
<name>A0A644U089_9ZZZZ</name>
<keyword evidence="5 9" id="KW-0812">Transmembrane</keyword>
<dbReference type="GO" id="GO:0008324">
    <property type="term" value="F:monoatomic cation transmembrane transporter activity"/>
    <property type="evidence" value="ECO:0007669"/>
    <property type="project" value="InterPro"/>
</dbReference>
<comment type="similarity">
    <text evidence="2">Belongs to the TrkH potassium transport family.</text>
</comment>
<keyword evidence="4" id="KW-1003">Cell membrane</keyword>
<protein>
    <submittedName>
        <fullName evidence="10">Trk system potassium uptake protein TrkH</fullName>
    </submittedName>
</protein>
<evidence type="ECO:0000256" key="5">
    <source>
        <dbReference type="ARBA" id="ARBA00022692"/>
    </source>
</evidence>